<dbReference type="AlphaFoldDB" id="A0A1S3K7S1"/>
<evidence type="ECO:0000256" key="1">
    <source>
        <dbReference type="ARBA" id="ARBA00007441"/>
    </source>
</evidence>
<dbReference type="InterPro" id="IPR015424">
    <property type="entry name" value="PyrdxlP-dep_Trfase"/>
</dbReference>
<dbReference type="RefSeq" id="XP_013418306.1">
    <property type="nucleotide sequence ID" value="XM_013562852.1"/>
</dbReference>
<dbReference type="Gene3D" id="3.90.1150.10">
    <property type="entry name" value="Aspartate Aminotransferase, domain 1"/>
    <property type="match status" value="1"/>
</dbReference>
<evidence type="ECO:0000313" key="4">
    <source>
        <dbReference type="Proteomes" id="UP000085678"/>
    </source>
</evidence>
<dbReference type="InterPro" id="IPR015422">
    <property type="entry name" value="PyrdxlP-dep_Trfase_small"/>
</dbReference>
<reference evidence="5" key="1">
    <citation type="submission" date="2025-08" db="UniProtKB">
        <authorList>
            <consortium name="RefSeq"/>
        </authorList>
    </citation>
    <scope>IDENTIFICATION</scope>
    <source>
        <tissue evidence="5">Gonads</tissue>
    </source>
</reference>
<dbReference type="Pfam" id="PF00155">
    <property type="entry name" value="Aminotran_1_2"/>
    <property type="match status" value="1"/>
</dbReference>
<dbReference type="PANTHER" id="PTHR43510">
    <property type="entry name" value="AMINOTRANSFERASE FUNCTION, HYPOTHETICAL (EUROFUNG)"/>
    <property type="match status" value="1"/>
</dbReference>
<dbReference type="PROSITE" id="PS00105">
    <property type="entry name" value="AA_TRANSFER_CLASS_1"/>
    <property type="match status" value="1"/>
</dbReference>
<dbReference type="GO" id="GO:0003824">
    <property type="term" value="F:catalytic activity"/>
    <property type="evidence" value="ECO:0007669"/>
    <property type="project" value="InterPro"/>
</dbReference>
<protein>
    <submittedName>
        <fullName evidence="5">Uncharacterized protein LOC106179298</fullName>
    </submittedName>
</protein>
<keyword evidence="4" id="KW-1185">Reference proteome</keyword>
<organism evidence="4 5">
    <name type="scientific">Lingula anatina</name>
    <name type="common">Brachiopod</name>
    <name type="synonym">Lingula unguis</name>
    <dbReference type="NCBI Taxonomy" id="7574"/>
    <lineage>
        <taxon>Eukaryota</taxon>
        <taxon>Metazoa</taxon>
        <taxon>Spiralia</taxon>
        <taxon>Lophotrochozoa</taxon>
        <taxon>Brachiopoda</taxon>
        <taxon>Linguliformea</taxon>
        <taxon>Lingulata</taxon>
        <taxon>Lingulida</taxon>
        <taxon>Linguloidea</taxon>
        <taxon>Lingulidae</taxon>
        <taxon>Lingula</taxon>
    </lineage>
</organism>
<sequence>MYPEVSDPQVLVIAPQEGIYLAMKSIVQLLIEKHGPDDIHAVVTFPAYQSLYGVLNMHTEVSYWKAEYKEDSGWQFDLKQLAKLIQPKTRFLVVNFPHNPTAFVPSLSQWQEIIDLCREKQLILFCDEMYRLSDNDGSDPLPSAVSMYENAVTLSGLSKTFGLPGLRIGWLCTRDAALMEKMAEYKDYLTICSSAPSEILSIMALRNKQKLIDRTVRVIRGNLDVLSDFFHEYEEYFEWHRPSACTTMFARLKPKALALGGGSAAGLCERLVNEAELLLVPGSIFEFEDKFVRIGFGRRNMPEAVEVLRSFMKQQTR</sequence>
<dbReference type="PANTHER" id="PTHR43510:SF1">
    <property type="entry name" value="AMINOTRANSFERASE FUNCTION, HYPOTHETICAL (EUROFUNG)"/>
    <property type="match status" value="1"/>
</dbReference>
<dbReference type="CDD" id="cd00609">
    <property type="entry name" value="AAT_like"/>
    <property type="match status" value="1"/>
</dbReference>
<evidence type="ECO:0000259" key="3">
    <source>
        <dbReference type="Pfam" id="PF00155"/>
    </source>
</evidence>
<evidence type="ECO:0000256" key="2">
    <source>
        <dbReference type="ARBA" id="ARBA00022898"/>
    </source>
</evidence>
<dbReference type="InParanoid" id="A0A1S3K7S1"/>
<accession>A0A1S3K7S1</accession>
<feature type="domain" description="Aminotransferase class I/classII large" evidence="3">
    <location>
        <begin position="46"/>
        <end position="305"/>
    </location>
</feature>
<dbReference type="Proteomes" id="UP000085678">
    <property type="component" value="Unplaced"/>
</dbReference>
<dbReference type="Gene3D" id="3.40.640.10">
    <property type="entry name" value="Type I PLP-dependent aspartate aminotransferase-like (Major domain)"/>
    <property type="match status" value="1"/>
</dbReference>
<dbReference type="InterPro" id="IPR004838">
    <property type="entry name" value="NHTrfase_class1_PyrdxlP-BS"/>
</dbReference>
<name>A0A1S3K7S1_LINAN</name>
<dbReference type="GeneID" id="106179298"/>
<dbReference type="STRING" id="7574.A0A1S3K7S1"/>
<dbReference type="OrthoDB" id="6279614at2759"/>
<evidence type="ECO:0000313" key="5">
    <source>
        <dbReference type="RefSeq" id="XP_013418306.1"/>
    </source>
</evidence>
<dbReference type="GO" id="GO:0030170">
    <property type="term" value="F:pyridoxal phosphate binding"/>
    <property type="evidence" value="ECO:0007669"/>
    <property type="project" value="InterPro"/>
</dbReference>
<dbReference type="InterPro" id="IPR004839">
    <property type="entry name" value="Aminotransferase_I/II_large"/>
</dbReference>
<keyword evidence="2" id="KW-0663">Pyridoxal phosphate</keyword>
<gene>
    <name evidence="5" type="primary">LOC106179298</name>
</gene>
<dbReference type="InterPro" id="IPR015421">
    <property type="entry name" value="PyrdxlP-dep_Trfase_major"/>
</dbReference>
<comment type="similarity">
    <text evidence="1">Belongs to the class-I pyridoxal-phosphate-dependent aminotransferase family.</text>
</comment>
<dbReference type="KEGG" id="lak:106179298"/>
<proteinExistence type="inferred from homology"/>
<dbReference type="SUPFAM" id="SSF53383">
    <property type="entry name" value="PLP-dependent transferases"/>
    <property type="match status" value="1"/>
</dbReference>